<comment type="caution">
    <text evidence="1">The sequence shown here is derived from an EMBL/GenBank/DDBJ whole genome shotgun (WGS) entry which is preliminary data.</text>
</comment>
<reference evidence="2" key="1">
    <citation type="journal article" date="2019" name="Int. J. Syst. Evol. Microbiol.">
        <title>The Global Catalogue of Microorganisms (GCM) 10K type strain sequencing project: providing services to taxonomists for standard genome sequencing and annotation.</title>
        <authorList>
            <consortium name="The Broad Institute Genomics Platform"/>
            <consortium name="The Broad Institute Genome Sequencing Center for Infectious Disease"/>
            <person name="Wu L."/>
            <person name="Ma J."/>
        </authorList>
    </citation>
    <scope>NUCLEOTIDE SEQUENCE [LARGE SCALE GENOMIC DNA]</scope>
    <source>
        <strain evidence="2">CCM 4175</strain>
    </source>
</reference>
<gene>
    <name evidence="1" type="ORF">GCM10007183_00140</name>
</gene>
<protein>
    <submittedName>
        <fullName evidence="1">Uncharacterized protein</fullName>
    </submittedName>
</protein>
<evidence type="ECO:0000313" key="1">
    <source>
        <dbReference type="EMBL" id="GGA79962.1"/>
    </source>
</evidence>
<sequence>MNLYFVVVILDYVRADKTISNHVNQGDKLTTHQFSALGQNRNMTIINELG</sequence>
<organism evidence="1 2">
    <name type="scientific">Staphylococcus muscae</name>
    <dbReference type="NCBI Taxonomy" id="1294"/>
    <lineage>
        <taxon>Bacteria</taxon>
        <taxon>Bacillati</taxon>
        <taxon>Bacillota</taxon>
        <taxon>Bacilli</taxon>
        <taxon>Bacillales</taxon>
        <taxon>Staphylococcaceae</taxon>
        <taxon>Staphylococcus</taxon>
    </lineage>
</organism>
<proteinExistence type="predicted"/>
<keyword evidence="2" id="KW-1185">Reference proteome</keyword>
<dbReference type="EMBL" id="BMCB01000001">
    <property type="protein sequence ID" value="GGA79962.1"/>
    <property type="molecule type" value="Genomic_DNA"/>
</dbReference>
<dbReference type="Proteomes" id="UP000652995">
    <property type="component" value="Unassembled WGS sequence"/>
</dbReference>
<accession>A0ABQ1HIZ2</accession>
<evidence type="ECO:0000313" key="2">
    <source>
        <dbReference type="Proteomes" id="UP000652995"/>
    </source>
</evidence>
<name>A0ABQ1HIZ2_9STAP</name>